<dbReference type="NCBIfam" id="NF006053">
    <property type="entry name" value="PRK08201.1"/>
    <property type="match status" value="1"/>
</dbReference>
<evidence type="ECO:0000259" key="4">
    <source>
        <dbReference type="Pfam" id="PF07687"/>
    </source>
</evidence>
<dbReference type="InterPro" id="IPR011650">
    <property type="entry name" value="Peptidase_M20_dimer"/>
</dbReference>
<reference evidence="5 6" key="1">
    <citation type="submission" date="2023-07" db="EMBL/GenBank/DDBJ databases">
        <title>Genomic Encyclopedia of Type Strains, Phase IV (KMG-IV): sequencing the most valuable type-strain genomes for metagenomic binning, comparative biology and taxonomic classification.</title>
        <authorList>
            <person name="Goeker M."/>
        </authorList>
    </citation>
    <scope>NUCLEOTIDE SEQUENCE [LARGE SCALE GENOMIC DNA]</scope>
    <source>
        <strain evidence="5 6">DSM 16460</strain>
    </source>
</reference>
<comment type="caution">
    <text evidence="5">The sequence shown here is derived from an EMBL/GenBank/DDBJ whole genome shotgun (WGS) entry which is preliminary data.</text>
</comment>
<evidence type="ECO:0000313" key="6">
    <source>
        <dbReference type="Proteomes" id="UP001224359"/>
    </source>
</evidence>
<dbReference type="RefSeq" id="WP_306976959.1">
    <property type="nucleotide sequence ID" value="NZ_JAUSTQ010000008.1"/>
</dbReference>
<evidence type="ECO:0000256" key="3">
    <source>
        <dbReference type="ARBA" id="ARBA00022801"/>
    </source>
</evidence>
<keyword evidence="3" id="KW-0378">Hydrolase</keyword>
<dbReference type="EMBL" id="JAUSTQ010000008">
    <property type="protein sequence ID" value="MDQ0160030.1"/>
    <property type="molecule type" value="Genomic_DNA"/>
</dbReference>
<evidence type="ECO:0000256" key="2">
    <source>
        <dbReference type="ARBA" id="ARBA00022723"/>
    </source>
</evidence>
<protein>
    <submittedName>
        <fullName evidence="5">Acetylornithine deacetylase/succinyl-diaminopimelate desuccinylase-like protein</fullName>
    </submittedName>
</protein>
<dbReference type="Pfam" id="PF01546">
    <property type="entry name" value="Peptidase_M20"/>
    <property type="match status" value="1"/>
</dbReference>
<keyword evidence="2" id="KW-0479">Metal-binding</keyword>
<dbReference type="NCBIfam" id="NF006579">
    <property type="entry name" value="PRK09104.1"/>
    <property type="match status" value="1"/>
</dbReference>
<dbReference type="InterPro" id="IPR051458">
    <property type="entry name" value="Cyt/Met_Dipeptidase"/>
</dbReference>
<dbReference type="SUPFAM" id="SSF53187">
    <property type="entry name" value="Zn-dependent exopeptidases"/>
    <property type="match status" value="1"/>
</dbReference>
<accession>A0ABT9VGD0</accession>
<dbReference type="Gene3D" id="3.40.630.10">
    <property type="entry name" value="Zn peptidases"/>
    <property type="match status" value="1"/>
</dbReference>
<sequence length="456" mass="50791">MQKQVIQFLKDNRERHLEELQDFLKIPSISSLSEHKEDTLRGAQWVEQELHNIGFQEAKIMETDGHPVVYGEYIADGNAPTVLVYGHYDVQPVDPVHLWDSEPFEPTIRDEKIYARGATDDKGQVFMHLKVMEAVINQDDTPPVNFKVLIEGEEEIGSPNLPKFADEHANQLNADLVIVSDSALVEKGKPTITYGLRGLAGIQIDVEGANSDLHSGEYGGGVVNPIHALVKIVDSFRDDNNFIQVEDFYRDIPELSQDERDALARVSVNEDQLKDDLGVPALDGEAGYSYVERTSVRPTLEVNGIYGGFQGEGIKTVLPNQATAKITCRLVPDQDPEHIVQQLTKHVHSKAPVGVNVSVTPFDKGKPYVTPFDHPVIQKAAQAYETVYQNDTAYVRGGGSIPIVAELDRILNVPVVLMGFGLPDENLHAPNEHFHLENFDQGMETLVHYMYLLGEQ</sequence>
<name>A0ABT9VGD0_9BACI</name>
<feature type="domain" description="Peptidase M20 dimerisation" evidence="4">
    <location>
        <begin position="194"/>
        <end position="352"/>
    </location>
</feature>
<gene>
    <name evidence="5" type="ORF">J2S77_002031</name>
</gene>
<evidence type="ECO:0000256" key="1">
    <source>
        <dbReference type="ARBA" id="ARBA00022670"/>
    </source>
</evidence>
<dbReference type="PANTHER" id="PTHR43270">
    <property type="entry name" value="BETA-ALA-HIS DIPEPTIDASE"/>
    <property type="match status" value="1"/>
</dbReference>
<dbReference type="NCBIfam" id="NF005914">
    <property type="entry name" value="PRK07907.1"/>
    <property type="match status" value="1"/>
</dbReference>
<dbReference type="Proteomes" id="UP001224359">
    <property type="component" value="Unassembled WGS sequence"/>
</dbReference>
<organism evidence="5 6">
    <name type="scientific">Alkalibacillus salilacus</name>
    <dbReference type="NCBI Taxonomy" id="284582"/>
    <lineage>
        <taxon>Bacteria</taxon>
        <taxon>Bacillati</taxon>
        <taxon>Bacillota</taxon>
        <taxon>Bacilli</taxon>
        <taxon>Bacillales</taxon>
        <taxon>Bacillaceae</taxon>
        <taxon>Alkalibacillus</taxon>
    </lineage>
</organism>
<keyword evidence="1" id="KW-0645">Protease</keyword>
<keyword evidence="6" id="KW-1185">Reference proteome</keyword>
<dbReference type="Gene3D" id="3.30.70.360">
    <property type="match status" value="1"/>
</dbReference>
<dbReference type="InterPro" id="IPR002933">
    <property type="entry name" value="Peptidase_M20"/>
</dbReference>
<evidence type="ECO:0000313" key="5">
    <source>
        <dbReference type="EMBL" id="MDQ0160030.1"/>
    </source>
</evidence>
<proteinExistence type="predicted"/>
<dbReference type="PANTHER" id="PTHR43270:SF12">
    <property type="entry name" value="SUCCINYL-DIAMINOPIMELATE DESUCCINYLASE"/>
    <property type="match status" value="1"/>
</dbReference>
<dbReference type="Pfam" id="PF07687">
    <property type="entry name" value="M20_dimer"/>
    <property type="match status" value="1"/>
</dbReference>